<dbReference type="AlphaFoldDB" id="A0A560BSP0"/>
<dbReference type="Proteomes" id="UP000318529">
    <property type="component" value="Unassembled WGS sequence"/>
</dbReference>
<proteinExistence type="predicted"/>
<evidence type="ECO:0000313" key="1">
    <source>
        <dbReference type="EMBL" id="TWA75635.1"/>
    </source>
</evidence>
<sequence length="78" mass="8352">MHLNRTPLYLRPLAQIIAADATPGEAAYLRRMLPSLERAVNSGEPVAAMLRHVREQVAILDAAKGERATGNGTSTEAA</sequence>
<reference evidence="1 2" key="1">
    <citation type="submission" date="2019-06" db="EMBL/GenBank/DDBJ databases">
        <title>Genomic Encyclopedia of Type Strains, Phase IV (KMG-V): Genome sequencing to study the core and pangenomes of soil and plant-associated prokaryotes.</title>
        <authorList>
            <person name="Whitman W."/>
        </authorList>
    </citation>
    <scope>NUCLEOTIDE SEQUENCE [LARGE SCALE GENOMIC DNA]</scope>
    <source>
        <strain evidence="1 2">BR 11650</strain>
    </source>
</reference>
<protein>
    <submittedName>
        <fullName evidence="1">Uncharacterized protein</fullName>
    </submittedName>
</protein>
<dbReference type="EMBL" id="VITH01000023">
    <property type="protein sequence ID" value="TWA75635.1"/>
    <property type="molecule type" value="Genomic_DNA"/>
</dbReference>
<organism evidence="1 2">
    <name type="scientific">Azospirillum brasilense</name>
    <dbReference type="NCBI Taxonomy" id="192"/>
    <lineage>
        <taxon>Bacteria</taxon>
        <taxon>Pseudomonadati</taxon>
        <taxon>Pseudomonadota</taxon>
        <taxon>Alphaproteobacteria</taxon>
        <taxon>Rhodospirillales</taxon>
        <taxon>Azospirillaceae</taxon>
        <taxon>Azospirillum</taxon>
    </lineage>
</organism>
<comment type="caution">
    <text evidence="1">The sequence shown here is derived from an EMBL/GenBank/DDBJ whole genome shotgun (WGS) entry which is preliminary data.</text>
</comment>
<accession>A0A560BSP0</accession>
<gene>
    <name evidence="1" type="ORF">FBZ83_12362</name>
</gene>
<name>A0A560BSP0_AZOBR</name>
<evidence type="ECO:0000313" key="2">
    <source>
        <dbReference type="Proteomes" id="UP000318529"/>
    </source>
</evidence>
<dbReference type="RefSeq" id="WP_145690403.1">
    <property type="nucleotide sequence ID" value="NZ_VITH01000023.1"/>
</dbReference>